<dbReference type="Proteomes" id="UP000198233">
    <property type="component" value="Chromosome"/>
</dbReference>
<dbReference type="CDD" id="cd06231">
    <property type="entry name" value="M14_REP34-like"/>
    <property type="match status" value="1"/>
</dbReference>
<sequence length="309" mass="34389">MTNKQGYWIGEAGKPWGDAEKLKWREAQQKKRSYEQEVQAKFSQVNDAFEAVQYGELNYAEGQYPLFGFKSRLWDENKPTILVTGGVHGYETSGVQGALRFLSTKAAEYREDFNILVAPCVSPWGYETINRWNPEAIDPNRSFYADSPAQESRALMQWVAGFELSLMAHIDLHETTDTDNSEFRPALAARDATVHSNWNIPDGFYLVGDSENPNEEMQSAIIKAVSKVTHIAPADEQGRLIGAPITQFGVINYATKALGLCSGFSDAKYNTTTEVYPDSPQVDDENCIQAQVTAVCSALDYIKTQLASA</sequence>
<evidence type="ECO:0000313" key="4">
    <source>
        <dbReference type="Proteomes" id="UP000198233"/>
    </source>
</evidence>
<dbReference type="EMBL" id="CP022272">
    <property type="protein sequence ID" value="ASJ97262.1"/>
    <property type="molecule type" value="Genomic_DNA"/>
</dbReference>
<name>A0AAC9U134_9GAMM</name>
<comment type="caution">
    <text evidence="1">Lacks conserved residue(s) required for the propagation of feature annotation.</text>
</comment>
<reference evidence="3 4" key="1">
    <citation type="submission" date="2017-06" db="EMBL/GenBank/DDBJ databases">
        <title>Complete genome sequence of Shewanella marisflavi EP1 associated with anaerobic 2,4-dinitrotoluene reduction and salt tolerance.</title>
        <authorList>
            <person name="Huang J."/>
        </authorList>
    </citation>
    <scope>NUCLEOTIDE SEQUENCE [LARGE SCALE GENOMIC DNA]</scope>
    <source>
        <strain evidence="3 4">EP1</strain>
    </source>
</reference>
<dbReference type="RefSeq" id="WP_088904951.1">
    <property type="nucleotide sequence ID" value="NZ_CP022272.1"/>
</dbReference>
<dbReference type="AlphaFoldDB" id="A0AAC9U134"/>
<accession>A0AAC9U134</accession>
<dbReference type="GO" id="GO:0004181">
    <property type="term" value="F:metallocarboxypeptidase activity"/>
    <property type="evidence" value="ECO:0007669"/>
    <property type="project" value="InterPro"/>
</dbReference>
<evidence type="ECO:0000256" key="1">
    <source>
        <dbReference type="PROSITE-ProRule" id="PRU01379"/>
    </source>
</evidence>
<evidence type="ECO:0000313" key="3">
    <source>
        <dbReference type="EMBL" id="ASJ97262.1"/>
    </source>
</evidence>
<dbReference type="GO" id="GO:0008270">
    <property type="term" value="F:zinc ion binding"/>
    <property type="evidence" value="ECO:0007669"/>
    <property type="project" value="InterPro"/>
</dbReference>
<organism evidence="3 4">
    <name type="scientific">Shewanella marisflavi</name>
    <dbReference type="NCBI Taxonomy" id="260364"/>
    <lineage>
        <taxon>Bacteria</taxon>
        <taxon>Pseudomonadati</taxon>
        <taxon>Pseudomonadota</taxon>
        <taxon>Gammaproteobacteria</taxon>
        <taxon>Alteromonadales</taxon>
        <taxon>Shewanellaceae</taxon>
        <taxon>Shewanella</taxon>
    </lineage>
</organism>
<dbReference type="SUPFAM" id="SSF53187">
    <property type="entry name" value="Zn-dependent exopeptidases"/>
    <property type="match status" value="1"/>
</dbReference>
<evidence type="ECO:0000259" key="2">
    <source>
        <dbReference type="PROSITE" id="PS52035"/>
    </source>
</evidence>
<dbReference type="GO" id="GO:0006508">
    <property type="term" value="P:proteolysis"/>
    <property type="evidence" value="ECO:0007669"/>
    <property type="project" value="InterPro"/>
</dbReference>
<proteinExistence type="inferred from homology"/>
<dbReference type="KEGG" id="smav:CFF01_12065"/>
<gene>
    <name evidence="3" type="ORF">CFF01_12065</name>
</gene>
<dbReference type="PROSITE" id="PS52035">
    <property type="entry name" value="PEPTIDASE_M14"/>
    <property type="match status" value="1"/>
</dbReference>
<comment type="similarity">
    <text evidence="1">Belongs to the peptidase M14 family.</text>
</comment>
<dbReference type="Pfam" id="PF00246">
    <property type="entry name" value="Peptidase_M14"/>
    <property type="match status" value="1"/>
</dbReference>
<protein>
    <submittedName>
        <fullName evidence="3">Peptidase</fullName>
    </submittedName>
</protein>
<feature type="domain" description="Peptidase M14" evidence="2">
    <location>
        <begin position="30"/>
        <end position="306"/>
    </location>
</feature>
<dbReference type="InterPro" id="IPR000834">
    <property type="entry name" value="Peptidase_M14"/>
</dbReference>
<dbReference type="Gene3D" id="3.40.630.10">
    <property type="entry name" value="Zn peptidases"/>
    <property type="match status" value="1"/>
</dbReference>